<dbReference type="InterPro" id="IPR039926">
    <property type="entry name" value="Egg_app_1"/>
</dbReference>
<dbReference type="PANTHER" id="PTHR33333:SF39">
    <property type="entry name" value="HIG1 DOMAIN-CONTAINING PROTEIN"/>
    <property type="match status" value="1"/>
</dbReference>
<proteinExistence type="predicted"/>
<dbReference type="Proteomes" id="UP001152561">
    <property type="component" value="Unassembled WGS sequence"/>
</dbReference>
<dbReference type="OrthoDB" id="1328465at2759"/>
<name>A0A9Q1N1R9_9SOLA</name>
<dbReference type="PANTHER" id="PTHR33333">
    <property type="entry name" value="ERYTHROCYTE MEMBRANE PROTEIN 1-LIKE"/>
    <property type="match status" value="1"/>
</dbReference>
<reference evidence="2" key="1">
    <citation type="journal article" date="2023" name="Proc. Natl. Acad. Sci. U.S.A.">
        <title>Genomic and structural basis for evolution of tropane alkaloid biosynthesis.</title>
        <authorList>
            <person name="Wanga Y.-J."/>
            <person name="Taina T."/>
            <person name="Yua J.-Y."/>
            <person name="Lia J."/>
            <person name="Xua B."/>
            <person name="Chenc J."/>
            <person name="D'Auriad J.C."/>
            <person name="Huanga J.-P."/>
            <person name="Huanga S.-X."/>
        </authorList>
    </citation>
    <scope>NUCLEOTIDE SEQUENCE [LARGE SCALE GENOMIC DNA]</scope>
    <source>
        <strain evidence="2">cv. KIB-2019</strain>
    </source>
</reference>
<gene>
    <name evidence="1" type="ORF">K7X08_006623</name>
</gene>
<sequence>MLQEWKVIVLNSGYQVKVQVVHAAGYTLYGVIEMVESAACHRLHHGVVLVERFGGRRASKTTHCAFGAPFDPSSSLGEIRDIPLSETITYILAYHVNTLFDRKGIDAKEKWSEKGFADPISHLCYQNCIISIKHNQDSAIMGCSESTAKNSEERKDDGENLEQLIAKLSSDEVIKKVVIGAGVALVGWGLCKLIKIQEEAIKKMMKAPGRNYNIYRDDFEHDPSDYFRRLRD</sequence>
<evidence type="ECO:0000313" key="1">
    <source>
        <dbReference type="EMBL" id="KAJ8570046.1"/>
    </source>
</evidence>
<accession>A0A9Q1N1R9</accession>
<comment type="caution">
    <text evidence="1">The sequence shown here is derived from an EMBL/GenBank/DDBJ whole genome shotgun (WGS) entry which is preliminary data.</text>
</comment>
<evidence type="ECO:0000313" key="2">
    <source>
        <dbReference type="Proteomes" id="UP001152561"/>
    </source>
</evidence>
<keyword evidence="2" id="KW-1185">Reference proteome</keyword>
<dbReference type="AlphaFoldDB" id="A0A9Q1N1R9"/>
<dbReference type="EMBL" id="JAJAGQ010000002">
    <property type="protein sequence ID" value="KAJ8570046.1"/>
    <property type="molecule type" value="Genomic_DNA"/>
</dbReference>
<protein>
    <submittedName>
        <fullName evidence="1">Uncharacterized protein</fullName>
    </submittedName>
</protein>
<organism evidence="1 2">
    <name type="scientific">Anisodus acutangulus</name>
    <dbReference type="NCBI Taxonomy" id="402998"/>
    <lineage>
        <taxon>Eukaryota</taxon>
        <taxon>Viridiplantae</taxon>
        <taxon>Streptophyta</taxon>
        <taxon>Embryophyta</taxon>
        <taxon>Tracheophyta</taxon>
        <taxon>Spermatophyta</taxon>
        <taxon>Magnoliopsida</taxon>
        <taxon>eudicotyledons</taxon>
        <taxon>Gunneridae</taxon>
        <taxon>Pentapetalae</taxon>
        <taxon>asterids</taxon>
        <taxon>lamiids</taxon>
        <taxon>Solanales</taxon>
        <taxon>Solanaceae</taxon>
        <taxon>Solanoideae</taxon>
        <taxon>Hyoscyameae</taxon>
        <taxon>Anisodus</taxon>
    </lineage>
</organism>